<evidence type="ECO:0000313" key="12">
    <source>
        <dbReference type="Proteomes" id="UP001327560"/>
    </source>
</evidence>
<keyword evidence="12" id="KW-1185">Reference proteome</keyword>
<keyword evidence="5 8" id="KW-0812">Transmembrane</keyword>
<sequence>MNSPGRSPPPEADSTAPPPPPQKLPSAESAVTALAIIQPTIPSEREMSSHGRAPEAESAAPPPPSAEQAVMALAIIQPTIPSEREMSPPRRSPLPEAESASPPPPPQKLPSAEPGVTALALADRRSQDDLATVVSIVGCAGGGSCISGEGAQAGNGVCVSRKENGFGAVPRSLRRRAVMRVAFGLRVSAALLCLVSFSVMAADSTPGWAGDSFDRYREYQYLVCVNAIAFVYSAFQAYTKVHHSILKKFIIPPPISFYFDLSMDQVLAYLLISASSIAASRNDLWVSRFGRDEFIDMANGSIAISFLAFAVLALSSLISTHNLFRWSSSSATSYNGRQ</sequence>
<evidence type="ECO:0000256" key="2">
    <source>
        <dbReference type="ARBA" id="ARBA00007651"/>
    </source>
</evidence>
<organism evidence="11 12">
    <name type="scientific">Canna indica</name>
    <name type="common">Indian-shot</name>
    <dbReference type="NCBI Taxonomy" id="4628"/>
    <lineage>
        <taxon>Eukaryota</taxon>
        <taxon>Viridiplantae</taxon>
        <taxon>Streptophyta</taxon>
        <taxon>Embryophyta</taxon>
        <taxon>Tracheophyta</taxon>
        <taxon>Spermatophyta</taxon>
        <taxon>Magnoliopsida</taxon>
        <taxon>Liliopsida</taxon>
        <taxon>Zingiberales</taxon>
        <taxon>Cannaceae</taxon>
        <taxon>Canna</taxon>
    </lineage>
</organism>
<evidence type="ECO:0000256" key="4">
    <source>
        <dbReference type="ARBA" id="ARBA00022475"/>
    </source>
</evidence>
<evidence type="ECO:0000256" key="6">
    <source>
        <dbReference type="ARBA" id="ARBA00022989"/>
    </source>
</evidence>
<reference evidence="11 12" key="1">
    <citation type="submission" date="2023-10" db="EMBL/GenBank/DDBJ databases">
        <title>Chromosome-scale genome assembly provides insights into flower coloration mechanisms of Canna indica.</title>
        <authorList>
            <person name="Li C."/>
        </authorList>
    </citation>
    <scope>NUCLEOTIDE SEQUENCE [LARGE SCALE GENOMIC DNA]</scope>
    <source>
        <tissue evidence="11">Flower</tissue>
    </source>
</reference>
<evidence type="ECO:0000256" key="3">
    <source>
        <dbReference type="ARBA" id="ARBA00011489"/>
    </source>
</evidence>
<dbReference type="GO" id="GO:0005886">
    <property type="term" value="C:plasma membrane"/>
    <property type="evidence" value="ECO:0007669"/>
    <property type="project" value="UniProtKB-SubCell"/>
</dbReference>
<dbReference type="Proteomes" id="UP001327560">
    <property type="component" value="Chromosome 7"/>
</dbReference>
<dbReference type="InterPro" id="IPR006702">
    <property type="entry name" value="CASP_dom"/>
</dbReference>
<comment type="caution">
    <text evidence="8">Lacks conserved residue(s) required for the propagation of feature annotation.</text>
</comment>
<evidence type="ECO:0000256" key="9">
    <source>
        <dbReference type="SAM" id="MobiDB-lite"/>
    </source>
</evidence>
<dbReference type="EMBL" id="CP136896">
    <property type="protein sequence ID" value="WOL14466.1"/>
    <property type="molecule type" value="Genomic_DNA"/>
</dbReference>
<keyword evidence="4 8" id="KW-1003">Cell membrane</keyword>
<protein>
    <recommendedName>
        <fullName evidence="8">CASP-like protein</fullName>
    </recommendedName>
</protein>
<feature type="domain" description="Casparian strip membrane protein" evidence="10">
    <location>
        <begin position="177"/>
        <end position="310"/>
    </location>
</feature>
<evidence type="ECO:0000256" key="7">
    <source>
        <dbReference type="ARBA" id="ARBA00023136"/>
    </source>
</evidence>
<feature type="compositionally biased region" description="Basic and acidic residues" evidence="9">
    <location>
        <begin position="43"/>
        <end position="55"/>
    </location>
</feature>
<evidence type="ECO:0000256" key="8">
    <source>
        <dbReference type="RuleBase" id="RU361233"/>
    </source>
</evidence>
<dbReference type="AlphaFoldDB" id="A0AAQ3QJ06"/>
<evidence type="ECO:0000259" key="10">
    <source>
        <dbReference type="Pfam" id="PF04535"/>
    </source>
</evidence>
<name>A0AAQ3QJ06_9LILI</name>
<comment type="similarity">
    <text evidence="2 8">Belongs to the Casparian strip membrane proteins (CASP) family.</text>
</comment>
<feature type="region of interest" description="Disordered" evidence="9">
    <location>
        <begin position="1"/>
        <end position="113"/>
    </location>
</feature>
<keyword evidence="6 8" id="KW-1133">Transmembrane helix</keyword>
<dbReference type="Pfam" id="PF04535">
    <property type="entry name" value="CASP_dom"/>
    <property type="match status" value="1"/>
</dbReference>
<evidence type="ECO:0000256" key="1">
    <source>
        <dbReference type="ARBA" id="ARBA00004651"/>
    </source>
</evidence>
<keyword evidence="7 8" id="KW-0472">Membrane</keyword>
<comment type="subcellular location">
    <subcellularLocation>
        <location evidence="1 8">Cell membrane</location>
        <topology evidence="1 8">Multi-pass membrane protein</topology>
    </subcellularLocation>
</comment>
<dbReference type="PANTHER" id="PTHR33573:SF50">
    <property type="entry name" value="CASP-LIKE PROTEIN 4A3"/>
    <property type="match status" value="1"/>
</dbReference>
<feature type="transmembrane region" description="Helical" evidence="8">
    <location>
        <begin position="219"/>
        <end position="238"/>
    </location>
</feature>
<feature type="compositionally biased region" description="Pro residues" evidence="9">
    <location>
        <begin position="1"/>
        <end position="23"/>
    </location>
</feature>
<feature type="transmembrane region" description="Helical" evidence="8">
    <location>
        <begin position="181"/>
        <end position="199"/>
    </location>
</feature>
<comment type="subunit">
    <text evidence="3 8">Homodimer and heterodimers.</text>
</comment>
<evidence type="ECO:0000256" key="5">
    <source>
        <dbReference type="ARBA" id="ARBA00022692"/>
    </source>
</evidence>
<feature type="transmembrane region" description="Helical" evidence="8">
    <location>
        <begin position="298"/>
        <end position="318"/>
    </location>
</feature>
<proteinExistence type="inferred from homology"/>
<dbReference type="PANTHER" id="PTHR33573">
    <property type="entry name" value="CASP-LIKE PROTEIN 4A4"/>
    <property type="match status" value="1"/>
</dbReference>
<evidence type="ECO:0000313" key="11">
    <source>
        <dbReference type="EMBL" id="WOL14466.1"/>
    </source>
</evidence>
<gene>
    <name evidence="11" type="ORF">Cni_G23246</name>
</gene>
<accession>A0AAQ3QJ06</accession>